<organism evidence="1 2">
    <name type="scientific">Stephania cephalantha</name>
    <dbReference type="NCBI Taxonomy" id="152367"/>
    <lineage>
        <taxon>Eukaryota</taxon>
        <taxon>Viridiplantae</taxon>
        <taxon>Streptophyta</taxon>
        <taxon>Embryophyta</taxon>
        <taxon>Tracheophyta</taxon>
        <taxon>Spermatophyta</taxon>
        <taxon>Magnoliopsida</taxon>
        <taxon>Ranunculales</taxon>
        <taxon>Menispermaceae</taxon>
        <taxon>Menispermoideae</taxon>
        <taxon>Cissampelideae</taxon>
        <taxon>Stephania</taxon>
    </lineage>
</organism>
<evidence type="ECO:0000313" key="2">
    <source>
        <dbReference type="Proteomes" id="UP001419268"/>
    </source>
</evidence>
<reference evidence="1 2" key="1">
    <citation type="submission" date="2024-01" db="EMBL/GenBank/DDBJ databases">
        <title>Genome assemblies of Stephania.</title>
        <authorList>
            <person name="Yang L."/>
        </authorList>
    </citation>
    <scope>NUCLEOTIDE SEQUENCE [LARGE SCALE GENOMIC DNA]</scope>
    <source>
        <strain evidence="1">JXDWG</strain>
        <tissue evidence="1">Leaf</tissue>
    </source>
</reference>
<dbReference type="AlphaFoldDB" id="A0AAP0PVI1"/>
<dbReference type="EMBL" id="JBBNAG010000002">
    <property type="protein sequence ID" value="KAK9158017.1"/>
    <property type="molecule type" value="Genomic_DNA"/>
</dbReference>
<dbReference type="Proteomes" id="UP001419268">
    <property type="component" value="Unassembled WGS sequence"/>
</dbReference>
<proteinExistence type="predicted"/>
<gene>
    <name evidence="1" type="ORF">Scep_004591</name>
</gene>
<sequence>MGSMHATPESTLLALDTLVVRQVWNGTLNNLMNEAGTTLSRCYACMSKNDAKCNAD</sequence>
<name>A0AAP0PVI1_9MAGN</name>
<accession>A0AAP0PVI1</accession>
<protein>
    <submittedName>
        <fullName evidence="1">Uncharacterized protein</fullName>
    </submittedName>
</protein>
<keyword evidence="2" id="KW-1185">Reference proteome</keyword>
<evidence type="ECO:0000313" key="1">
    <source>
        <dbReference type="EMBL" id="KAK9158017.1"/>
    </source>
</evidence>
<comment type="caution">
    <text evidence="1">The sequence shown here is derived from an EMBL/GenBank/DDBJ whole genome shotgun (WGS) entry which is preliminary data.</text>
</comment>